<dbReference type="Proteomes" id="UP001217631">
    <property type="component" value="Plasmid pHNGDW697-1"/>
</dbReference>
<keyword evidence="1" id="KW-0614">Plasmid</keyword>
<accession>A0AAJ5SDQ2</accession>
<geneLocation type="plasmid" evidence="1 2">
    <name>pHNGDW697-1</name>
</geneLocation>
<dbReference type="PANTHER" id="PTHR30121:SF6">
    <property type="entry name" value="SLR6007 PROTEIN"/>
    <property type="match status" value="1"/>
</dbReference>
<proteinExistence type="predicted"/>
<dbReference type="Gene3D" id="3.40.50.300">
    <property type="entry name" value="P-loop containing nucleotide triphosphate hydrolases"/>
    <property type="match status" value="2"/>
</dbReference>
<dbReference type="AlphaFoldDB" id="A0AAJ5SDQ2"/>
<gene>
    <name evidence="1" type="ORF">PWA60_26850</name>
</gene>
<dbReference type="GO" id="GO:0003677">
    <property type="term" value="F:DNA binding"/>
    <property type="evidence" value="ECO:0007669"/>
    <property type="project" value="UniProtKB-KW"/>
</dbReference>
<dbReference type="EMBL" id="CP118678">
    <property type="protein sequence ID" value="WEA23621.1"/>
    <property type="molecule type" value="Genomic_DNA"/>
</dbReference>
<evidence type="ECO:0000313" key="1">
    <source>
        <dbReference type="EMBL" id="WEA23621.1"/>
    </source>
</evidence>
<dbReference type="InterPro" id="IPR027417">
    <property type="entry name" value="P-loop_NTPase"/>
</dbReference>
<sequence>MHQASAFAPSEVARGVGRATGLTHFDEIHIGVDAKTGEPKVWSYPSVSNFNIIFLGGSGAGKTHSIHHMAANVYVRGTTLHVIDIKGDFAHSNFEATGLAHMLIPEDFNEIKFNYYADGCSLNPLQVPRTEEGGGVVRTIEYVKELVKVFNPQAGQKQLNYLIAILKTVYLKAGIDHDDPDSWAKPSPTLIDVLNEIDLIFSALTGGMDTTTVADIFKAFGQARNQADKDIRKMKMEEEPNAAIEERVQEIRDTLEVTLKGHVSKLINYTALTSRQGAREDWEHWSKETLFSLKAIIQGMVDSRLFTGNPSKPKAGKINRYDLTALSPAHQQVIMRIIASQVFAMGVMETKRNNSFNPKFPSHILIADEGKHIKEISASPISPFNRIGTEGRGYGVGVWCGVQQPDQVTKDLLKNFATFFLLKTPDASYQEITKLFGVRPTLLKSLQPRENLLFGTGGGYTLVNHFRG</sequence>
<dbReference type="InterPro" id="IPR051162">
    <property type="entry name" value="T4SS_component"/>
</dbReference>
<dbReference type="SUPFAM" id="SSF52540">
    <property type="entry name" value="P-loop containing nucleoside triphosphate hydrolases"/>
    <property type="match status" value="1"/>
</dbReference>
<protein>
    <submittedName>
        <fullName evidence="1">Type IV secretion system DNA-binding domain-containing protein</fullName>
    </submittedName>
</protein>
<keyword evidence="1" id="KW-0238">DNA-binding</keyword>
<name>A0AAJ5SDQ2_9PSED</name>
<dbReference type="RefSeq" id="WP_224372681.1">
    <property type="nucleotide sequence ID" value="NZ_CP118678.1"/>
</dbReference>
<evidence type="ECO:0000313" key="2">
    <source>
        <dbReference type="Proteomes" id="UP001217631"/>
    </source>
</evidence>
<dbReference type="PANTHER" id="PTHR30121">
    <property type="entry name" value="UNCHARACTERIZED PROTEIN YJGR-RELATED"/>
    <property type="match status" value="1"/>
</dbReference>
<reference evidence="1" key="1">
    <citation type="submission" date="2023-02" db="EMBL/GenBank/DDBJ databases">
        <title>tmexCD-toprJ-like cluster.</title>
        <authorList>
            <person name="Gao X."/>
            <person name="Wang C."/>
            <person name="Liu J."/>
        </authorList>
    </citation>
    <scope>NUCLEOTIDE SEQUENCE</scope>
    <source>
        <strain evidence="1">GDW21C697WI</strain>
        <plasmid evidence="1">pHNGDW697-1</plasmid>
    </source>
</reference>
<organism evidence="1 2">
    <name type="scientific">Pseudomonas juntendi</name>
    <dbReference type="NCBI Taxonomy" id="2666183"/>
    <lineage>
        <taxon>Bacteria</taxon>
        <taxon>Pseudomonadati</taxon>
        <taxon>Pseudomonadota</taxon>
        <taxon>Gammaproteobacteria</taxon>
        <taxon>Pseudomonadales</taxon>
        <taxon>Pseudomonadaceae</taxon>
        <taxon>Pseudomonas</taxon>
    </lineage>
</organism>